<dbReference type="SUPFAM" id="SSF52172">
    <property type="entry name" value="CheY-like"/>
    <property type="match status" value="1"/>
</dbReference>
<evidence type="ECO:0000256" key="7">
    <source>
        <dbReference type="ARBA" id="ARBA00023012"/>
    </source>
</evidence>
<accession>A0A7Z2T2Z8</accession>
<dbReference type="InterPro" id="IPR005467">
    <property type="entry name" value="His_kinase_dom"/>
</dbReference>
<dbReference type="SUPFAM" id="SSF55874">
    <property type="entry name" value="ATPase domain of HSP90 chaperone/DNA topoisomerase II/histidine kinase"/>
    <property type="match status" value="1"/>
</dbReference>
<dbReference type="Gene3D" id="3.30.565.10">
    <property type="entry name" value="Histidine kinase-like ATPase, C-terminal domain"/>
    <property type="match status" value="1"/>
</dbReference>
<reference evidence="12 13" key="1">
    <citation type="submission" date="2020-01" db="EMBL/GenBank/DDBJ databases">
        <title>Whole genome and functional gene identification of agarase of Vibrio HN897.</title>
        <authorList>
            <person name="Liu Y."/>
            <person name="Zhao Z."/>
        </authorList>
    </citation>
    <scope>NUCLEOTIDE SEQUENCE [LARGE SCALE GENOMIC DNA]</scope>
    <source>
        <strain evidence="12 13">HN897</strain>
    </source>
</reference>
<dbReference type="InterPro" id="IPR036097">
    <property type="entry name" value="HisK_dim/P_sf"/>
</dbReference>
<feature type="coiled-coil region" evidence="9">
    <location>
        <begin position="182"/>
        <end position="209"/>
    </location>
</feature>
<dbReference type="KEGG" id="vas:GT360_07335"/>
<evidence type="ECO:0000256" key="8">
    <source>
        <dbReference type="PROSITE-ProRule" id="PRU00169"/>
    </source>
</evidence>
<evidence type="ECO:0000313" key="12">
    <source>
        <dbReference type="EMBL" id="QIA63341.1"/>
    </source>
</evidence>
<evidence type="ECO:0000256" key="6">
    <source>
        <dbReference type="ARBA" id="ARBA00022801"/>
    </source>
</evidence>
<dbReference type="InterPro" id="IPR003661">
    <property type="entry name" value="HisK_dim/P_dom"/>
</dbReference>
<dbReference type="PANTHER" id="PTHR43047">
    <property type="entry name" value="TWO-COMPONENT HISTIDINE PROTEIN KINASE"/>
    <property type="match status" value="1"/>
</dbReference>
<dbReference type="FunFam" id="3.30.565.10:FF:000010">
    <property type="entry name" value="Sensor histidine kinase RcsC"/>
    <property type="match status" value="1"/>
</dbReference>
<keyword evidence="9" id="KW-0175">Coiled coil</keyword>
<dbReference type="Pfam" id="PF02518">
    <property type="entry name" value="HATPase_c"/>
    <property type="match status" value="1"/>
</dbReference>
<dbReference type="CDD" id="cd00082">
    <property type="entry name" value="HisKA"/>
    <property type="match status" value="1"/>
</dbReference>
<keyword evidence="5" id="KW-0418">Kinase</keyword>
<dbReference type="SMART" id="SM00448">
    <property type="entry name" value="REC"/>
    <property type="match status" value="1"/>
</dbReference>
<dbReference type="InterPro" id="IPR001789">
    <property type="entry name" value="Sig_transdc_resp-reg_receiver"/>
</dbReference>
<name>A0A7Z2T2Z8_9VIBR</name>
<dbReference type="EMBL" id="CP047475">
    <property type="protein sequence ID" value="QIA63341.1"/>
    <property type="molecule type" value="Genomic_DNA"/>
</dbReference>
<comment type="catalytic activity">
    <reaction evidence="1">
        <text>ATP + protein L-histidine = ADP + protein N-phospho-L-histidine.</text>
        <dbReference type="EC" id="2.7.13.3"/>
    </reaction>
</comment>
<feature type="domain" description="Response regulatory" evidence="11">
    <location>
        <begin position="453"/>
        <end position="569"/>
    </location>
</feature>
<dbReference type="Gene3D" id="3.40.50.2300">
    <property type="match status" value="1"/>
</dbReference>
<keyword evidence="13" id="KW-1185">Reference proteome</keyword>
<dbReference type="Pfam" id="PF00512">
    <property type="entry name" value="HisKA"/>
    <property type="match status" value="1"/>
</dbReference>
<feature type="domain" description="Histidine kinase" evidence="10">
    <location>
        <begin position="216"/>
        <end position="432"/>
    </location>
</feature>
<dbReference type="Proteomes" id="UP000464262">
    <property type="component" value="Chromosome 1"/>
</dbReference>
<dbReference type="GO" id="GO:0016787">
    <property type="term" value="F:hydrolase activity"/>
    <property type="evidence" value="ECO:0007669"/>
    <property type="project" value="UniProtKB-KW"/>
</dbReference>
<dbReference type="InterPro" id="IPR036890">
    <property type="entry name" value="HATPase_C_sf"/>
</dbReference>
<dbReference type="PRINTS" id="PR00344">
    <property type="entry name" value="BCTRLSENSOR"/>
</dbReference>
<feature type="modified residue" description="4-aspartylphosphate" evidence="8">
    <location>
        <position position="504"/>
    </location>
</feature>
<dbReference type="EC" id="2.7.13.3" evidence="2"/>
<dbReference type="Gene3D" id="1.10.287.130">
    <property type="match status" value="1"/>
</dbReference>
<evidence type="ECO:0000256" key="5">
    <source>
        <dbReference type="ARBA" id="ARBA00022777"/>
    </source>
</evidence>
<evidence type="ECO:0000259" key="11">
    <source>
        <dbReference type="PROSITE" id="PS50110"/>
    </source>
</evidence>
<dbReference type="PANTHER" id="PTHR43047:SF64">
    <property type="entry name" value="HISTIDINE KINASE CONTAINING CHEY-HOMOLOGOUS RECEIVER DOMAIN AND PAS DOMAIN-RELATED"/>
    <property type="match status" value="1"/>
</dbReference>
<keyword evidence="3 8" id="KW-0597">Phosphoprotein</keyword>
<evidence type="ECO:0000256" key="1">
    <source>
        <dbReference type="ARBA" id="ARBA00000085"/>
    </source>
</evidence>
<dbReference type="GO" id="GO:0000155">
    <property type="term" value="F:phosphorelay sensor kinase activity"/>
    <property type="evidence" value="ECO:0007669"/>
    <property type="project" value="InterPro"/>
</dbReference>
<dbReference type="SMART" id="SM00387">
    <property type="entry name" value="HATPase_c"/>
    <property type="match status" value="1"/>
</dbReference>
<dbReference type="InterPro" id="IPR003594">
    <property type="entry name" value="HATPase_dom"/>
</dbReference>
<dbReference type="PROSITE" id="PS50110">
    <property type="entry name" value="RESPONSE_REGULATORY"/>
    <property type="match status" value="1"/>
</dbReference>
<keyword evidence="7" id="KW-0902">Two-component regulatory system</keyword>
<evidence type="ECO:0000256" key="9">
    <source>
        <dbReference type="SAM" id="Coils"/>
    </source>
</evidence>
<dbReference type="InterPro" id="IPR011006">
    <property type="entry name" value="CheY-like_superfamily"/>
</dbReference>
<keyword evidence="6" id="KW-0378">Hydrolase</keyword>
<sequence length="581" mass="65100">MSNRDQEQLREALFELNRSREREAMLLKENAAILDAISSITGSTNKEQIFRELRKVLSLYIDFDEFLVLSKPKAKTSYSCLLTTNPKLNSIQWQHGPKFSRVLEGETIVLFDAARIDEIKTLNLCIKPELRSALLVGICSELSDSVILLLGNKVGQFSTNTKDTLTRFRPLLERAVFDIEHKEQLTRLVQQRTVELEQAKKKAIEANEAKSKFLAMMSHEFRTPLNSVLGYIDVLSNQLNCDDSQQILSQMTTSAEMLLALIGDILEITQIERGNFPLNRRWIDISKAINNSLAYHQSLAHSKGLNFWCDMTIEEELDVFMDSSRLSQVIFNLVGNSVKFTEQGCVDVQASLEGNILNIKIKDTGIGIAQRNIEKLFTPFVQADSSITRKFGGSGLGLSITKHIVEQMGGHIELHSEVSQGTTVTVKIPLQVRQSISKTSIRPHQHVIANGKHVLVVEDTKTNQVVAKLILENNGFKVTTLDNGKLAVDYMRKTSEKVDVILMDLSMPVMDGITATKKIRAFNQHTPIIALTAHAGKSDRNECLTCGMDEFVCKPIRQKEILAIIDDVLSTKLQSVDCVES</sequence>
<evidence type="ECO:0000256" key="4">
    <source>
        <dbReference type="ARBA" id="ARBA00022679"/>
    </source>
</evidence>
<keyword evidence="4" id="KW-0808">Transferase</keyword>
<evidence type="ECO:0000259" key="10">
    <source>
        <dbReference type="PROSITE" id="PS50109"/>
    </source>
</evidence>
<gene>
    <name evidence="12" type="ORF">GT360_07335</name>
</gene>
<dbReference type="RefSeq" id="WP_164648236.1">
    <property type="nucleotide sequence ID" value="NZ_CP047475.1"/>
</dbReference>
<evidence type="ECO:0000313" key="13">
    <source>
        <dbReference type="Proteomes" id="UP000464262"/>
    </source>
</evidence>
<evidence type="ECO:0000256" key="3">
    <source>
        <dbReference type="ARBA" id="ARBA00022553"/>
    </source>
</evidence>
<organism evidence="12 13">
    <name type="scientific">Vibrio astriarenae</name>
    <dbReference type="NCBI Taxonomy" id="1481923"/>
    <lineage>
        <taxon>Bacteria</taxon>
        <taxon>Pseudomonadati</taxon>
        <taxon>Pseudomonadota</taxon>
        <taxon>Gammaproteobacteria</taxon>
        <taxon>Vibrionales</taxon>
        <taxon>Vibrionaceae</taxon>
        <taxon>Vibrio</taxon>
    </lineage>
</organism>
<dbReference type="CDD" id="cd17546">
    <property type="entry name" value="REC_hyHK_CKI1_RcsC-like"/>
    <property type="match status" value="1"/>
</dbReference>
<dbReference type="Pfam" id="PF00072">
    <property type="entry name" value="Response_reg"/>
    <property type="match status" value="1"/>
</dbReference>
<proteinExistence type="predicted"/>
<dbReference type="PROSITE" id="PS50109">
    <property type="entry name" value="HIS_KIN"/>
    <property type="match status" value="1"/>
</dbReference>
<dbReference type="SUPFAM" id="SSF47384">
    <property type="entry name" value="Homodimeric domain of signal transducing histidine kinase"/>
    <property type="match status" value="1"/>
</dbReference>
<dbReference type="InterPro" id="IPR004358">
    <property type="entry name" value="Sig_transdc_His_kin-like_C"/>
</dbReference>
<evidence type="ECO:0000256" key="2">
    <source>
        <dbReference type="ARBA" id="ARBA00012438"/>
    </source>
</evidence>
<dbReference type="AlphaFoldDB" id="A0A7Z2T2Z8"/>
<dbReference type="SMART" id="SM00388">
    <property type="entry name" value="HisKA"/>
    <property type="match status" value="1"/>
</dbReference>
<protein>
    <recommendedName>
        <fullName evidence="2">histidine kinase</fullName>
        <ecNumber evidence="2">2.7.13.3</ecNumber>
    </recommendedName>
</protein>
<dbReference type="CDD" id="cd16922">
    <property type="entry name" value="HATPase_EvgS-ArcB-TorS-like"/>
    <property type="match status" value="1"/>
</dbReference>